<gene>
    <name evidence="3" type="ORF">MAR_002614</name>
</gene>
<dbReference type="Pfam" id="PF23599">
    <property type="entry name" value="CILP_C"/>
    <property type="match status" value="1"/>
</dbReference>
<dbReference type="SMART" id="SM00209">
    <property type="entry name" value="TSP1"/>
    <property type="match status" value="2"/>
</dbReference>
<dbReference type="InterPro" id="IPR002035">
    <property type="entry name" value="VWF_A"/>
</dbReference>
<dbReference type="Pfam" id="PF00090">
    <property type="entry name" value="TSP_1"/>
    <property type="match status" value="2"/>
</dbReference>
<dbReference type="InterPro" id="IPR056256">
    <property type="entry name" value="CILP-1/2_b-sand_dom2"/>
</dbReference>
<dbReference type="PROSITE" id="PS50234">
    <property type="entry name" value="VWFA"/>
    <property type="match status" value="1"/>
</dbReference>
<proteinExistence type="predicted"/>
<evidence type="ECO:0000259" key="2">
    <source>
        <dbReference type="PROSITE" id="PS50234"/>
    </source>
</evidence>
<dbReference type="Pfam" id="PF23591">
    <property type="entry name" value="CILP"/>
    <property type="match status" value="1"/>
</dbReference>
<dbReference type="Proteomes" id="UP001164746">
    <property type="component" value="Chromosome 16"/>
</dbReference>
<accession>A0ABY7G7M0</accession>
<keyword evidence="1" id="KW-0732">Signal</keyword>
<name>A0ABY7G7M0_MYAAR</name>
<dbReference type="InterPro" id="IPR056255">
    <property type="entry name" value="CILP-1/2_dom"/>
</dbReference>
<feature type="domain" description="VWFA" evidence="2">
    <location>
        <begin position="30"/>
        <end position="201"/>
    </location>
</feature>
<feature type="chain" id="PRO_5045740431" evidence="1">
    <location>
        <begin position="24"/>
        <end position="1169"/>
    </location>
</feature>
<sequence length="1169" mass="129145">MGTFHLTICLCAVFILFGNDVLGQKAISVDVVLLLDSTDNGRSHNFDEEKRFASAVTERLFDPNVRIGLFTFGQNTYSQFTLDMYSNIRDMKQAILYMWYSTGNGPLEKAINTTIYEAFKTTNGDRICVSNTLLILSHSGFANATLNEETVKAIERKKVQVFVINMAGQNARDSFVDLTKNESRVVDASNWNELQSVSTKVSELLLSDVGSTGCGRLTQWESWTGCSRTCGHGFTFRTRQCHKDDPLDQDCDGEMSEHKECFLTDCTEPVEGKWAFWGDWGSCSKTCGTGSQQRTRTCTQPAPANGGKVCTGNSTQTRLCADYKCPDCNATCPAGAHRSQDCKLCECSSLTLYGQALNDNNETVKNAGIYLESSMYSPLATTDEFGLFEISGVCLMNERVFITAEHCADAHITPIEVNATHWTLPNFRLEVYANASDTCGMPLSKLETLPTGCVAESNNATVVDVRTCGSVNCMTSTLHDNGSCSDYWPHHCCSAKDVQQVRILCEGFSYITTTITSCECKQCFFKSVVTGRAFGRIDGIEVPLQLGEIIINGKIFAQTSMAGFFKFELSKGIRRIVATFHDETFKKFADVTKIIQIKEGSTTFATIVVPPKPTPLPFHADNGTEIHLGGSADLPPAAKLAIQPNSIVTPDGKPFKGKVQAALHFVDPRKRNDIEAANGEFESEAPDGSKVPLKTFGMFQLGMTDENGTDLSVNKPLKFSLDASLFDVPVDENGDPLLALWTYDSNKGTWVEIAKMRKEITNIGGRKLLGAGTYVVDYHPRDIPRLSQFNERVERKIIGYTNCDHSVPIYETTVIREPRAGACFVSVSVYTDLSLKEAYDGGDVAINTYVQDPHTLTYLGYTSTIVLKNGHACIPIFCQKRVYIHVVRNSKERFYTGKHFLPHPGVISQTKDNEILFVSNDFGSQFDKSSYDPNTIFKGPVFQLKDENMCGRLKATDKHFTFKFAPFTKSPTLHFANGPLNFNKKLAWYPMAPSSTTFRSCYMKVLIKMNNTYGLRVIAKSYLEHAKGDEFGSHDVGPNPDPKTDNKYVRGACFEFRCPGLIHIGDTKLTNLSTAVEVRLVGLENKTCQIRNNHVGSDVQPIQQTGKGAVGFTFIAEAGNNYGPKYGVFVADKPAKETEQYCNSGVDSGSQLDGIMNPLHNPAVEFECS</sequence>
<evidence type="ECO:0000313" key="4">
    <source>
        <dbReference type="Proteomes" id="UP001164746"/>
    </source>
</evidence>
<organism evidence="3 4">
    <name type="scientific">Mya arenaria</name>
    <name type="common">Soft-shell clam</name>
    <dbReference type="NCBI Taxonomy" id="6604"/>
    <lineage>
        <taxon>Eukaryota</taxon>
        <taxon>Metazoa</taxon>
        <taxon>Spiralia</taxon>
        <taxon>Lophotrochozoa</taxon>
        <taxon>Mollusca</taxon>
        <taxon>Bivalvia</taxon>
        <taxon>Autobranchia</taxon>
        <taxon>Heteroconchia</taxon>
        <taxon>Euheterodonta</taxon>
        <taxon>Imparidentia</taxon>
        <taxon>Neoheterodontei</taxon>
        <taxon>Myida</taxon>
        <taxon>Myoidea</taxon>
        <taxon>Myidae</taxon>
        <taxon>Mya</taxon>
    </lineage>
</organism>
<dbReference type="Gene3D" id="3.40.50.410">
    <property type="entry name" value="von Willebrand factor, type A domain"/>
    <property type="match status" value="1"/>
</dbReference>
<dbReference type="Pfam" id="PF00092">
    <property type="entry name" value="VWA"/>
    <property type="match status" value="1"/>
</dbReference>
<dbReference type="PANTHER" id="PTHR15031:SF6">
    <property type="entry name" value="CARTILAGE INTERMEDIATE LAYER PROTEIN 1-LIKE ISOFORM X1"/>
    <property type="match status" value="1"/>
</dbReference>
<dbReference type="SMART" id="SM00327">
    <property type="entry name" value="VWA"/>
    <property type="match status" value="1"/>
</dbReference>
<dbReference type="SUPFAM" id="SSF82895">
    <property type="entry name" value="TSP-1 type 1 repeat"/>
    <property type="match status" value="2"/>
</dbReference>
<dbReference type="PANTHER" id="PTHR15031">
    <property type="entry name" value="CARTILAGE INTERMEDIATE LAYER PROTEIN CLIP"/>
    <property type="match status" value="1"/>
</dbReference>
<evidence type="ECO:0000256" key="1">
    <source>
        <dbReference type="SAM" id="SignalP"/>
    </source>
</evidence>
<dbReference type="Gene3D" id="2.20.100.10">
    <property type="entry name" value="Thrombospondin type-1 (TSP1) repeat"/>
    <property type="match status" value="2"/>
</dbReference>
<dbReference type="Pfam" id="PF23708">
    <property type="entry name" value="CILP_5th"/>
    <property type="match status" value="1"/>
</dbReference>
<feature type="signal peptide" evidence="1">
    <location>
        <begin position="1"/>
        <end position="23"/>
    </location>
</feature>
<dbReference type="InterPro" id="IPR039675">
    <property type="entry name" value="CILP1/CILP2"/>
</dbReference>
<dbReference type="InterPro" id="IPR056258">
    <property type="entry name" value="CILP-1/2_C"/>
</dbReference>
<dbReference type="InterPro" id="IPR000884">
    <property type="entry name" value="TSP1_rpt"/>
</dbReference>
<protein>
    <submittedName>
        <fullName evidence="3">CILP1-like protein</fullName>
    </submittedName>
</protein>
<evidence type="ECO:0000313" key="3">
    <source>
        <dbReference type="EMBL" id="WAR29046.1"/>
    </source>
</evidence>
<dbReference type="EMBL" id="CP111027">
    <property type="protein sequence ID" value="WAR29046.1"/>
    <property type="molecule type" value="Genomic_DNA"/>
</dbReference>
<dbReference type="SUPFAM" id="SSF53300">
    <property type="entry name" value="vWA-like"/>
    <property type="match status" value="1"/>
</dbReference>
<dbReference type="PROSITE" id="PS50092">
    <property type="entry name" value="TSP1"/>
    <property type="match status" value="2"/>
</dbReference>
<dbReference type="InterPro" id="IPR036383">
    <property type="entry name" value="TSP1_rpt_sf"/>
</dbReference>
<keyword evidence="4" id="KW-1185">Reference proteome</keyword>
<dbReference type="PRINTS" id="PR01705">
    <property type="entry name" value="TSP1REPEAT"/>
</dbReference>
<reference evidence="3" key="1">
    <citation type="submission" date="2022-11" db="EMBL/GenBank/DDBJ databases">
        <title>Centuries of genome instability and evolution in soft-shell clam transmissible cancer (bioRxiv).</title>
        <authorList>
            <person name="Hart S.F.M."/>
            <person name="Yonemitsu M.A."/>
            <person name="Giersch R.M."/>
            <person name="Beal B.F."/>
            <person name="Arriagada G."/>
            <person name="Davis B.W."/>
            <person name="Ostrander E.A."/>
            <person name="Goff S.P."/>
            <person name="Metzger M.J."/>
        </authorList>
    </citation>
    <scope>NUCLEOTIDE SEQUENCE</scope>
    <source>
        <strain evidence="3">MELC-2E11</strain>
        <tissue evidence="3">Siphon/mantle</tissue>
    </source>
</reference>
<dbReference type="InterPro" id="IPR036465">
    <property type="entry name" value="vWFA_dom_sf"/>
</dbReference>